<organism evidence="2 3">
    <name type="scientific">Streptomyces sulfonofaciens</name>
    <dbReference type="NCBI Taxonomy" id="68272"/>
    <lineage>
        <taxon>Bacteria</taxon>
        <taxon>Bacillati</taxon>
        <taxon>Actinomycetota</taxon>
        <taxon>Actinomycetes</taxon>
        <taxon>Kitasatosporales</taxon>
        <taxon>Streptomycetaceae</taxon>
        <taxon>Streptomyces</taxon>
    </lineage>
</organism>
<evidence type="ECO:0000256" key="1">
    <source>
        <dbReference type="SAM" id="MobiDB-lite"/>
    </source>
</evidence>
<feature type="region of interest" description="Disordered" evidence="1">
    <location>
        <begin position="30"/>
        <end position="55"/>
    </location>
</feature>
<reference evidence="2" key="1">
    <citation type="journal article" date="2014" name="Int. J. Syst. Evol. Microbiol.">
        <title>Complete genome sequence of Corynebacterium casei LMG S-19264T (=DSM 44701T), isolated from a smear-ripened cheese.</title>
        <authorList>
            <consortium name="US DOE Joint Genome Institute (JGI-PGF)"/>
            <person name="Walter F."/>
            <person name="Albersmeier A."/>
            <person name="Kalinowski J."/>
            <person name="Ruckert C."/>
        </authorList>
    </citation>
    <scope>NUCLEOTIDE SEQUENCE</scope>
    <source>
        <strain evidence="2">JCM 5069</strain>
    </source>
</reference>
<dbReference type="AlphaFoldDB" id="A0A919GPT9"/>
<dbReference type="EMBL" id="BNCD01000037">
    <property type="protein sequence ID" value="GHH88517.1"/>
    <property type="molecule type" value="Genomic_DNA"/>
</dbReference>
<accession>A0A919GPT9</accession>
<gene>
    <name evidence="2" type="ORF">GCM10018793_68480</name>
</gene>
<evidence type="ECO:0000313" key="3">
    <source>
        <dbReference type="Proteomes" id="UP000603708"/>
    </source>
</evidence>
<comment type="caution">
    <text evidence="2">The sequence shown here is derived from an EMBL/GenBank/DDBJ whole genome shotgun (WGS) entry which is preliminary data.</text>
</comment>
<feature type="compositionally biased region" description="Gly residues" evidence="1">
    <location>
        <begin position="32"/>
        <end position="46"/>
    </location>
</feature>
<dbReference type="Proteomes" id="UP000603708">
    <property type="component" value="Unassembled WGS sequence"/>
</dbReference>
<reference evidence="2" key="2">
    <citation type="submission" date="2020-09" db="EMBL/GenBank/DDBJ databases">
        <authorList>
            <person name="Sun Q."/>
            <person name="Ohkuma M."/>
        </authorList>
    </citation>
    <scope>NUCLEOTIDE SEQUENCE</scope>
    <source>
        <strain evidence="2">JCM 5069</strain>
    </source>
</reference>
<keyword evidence="3" id="KW-1185">Reference proteome</keyword>
<name>A0A919GPT9_9ACTN</name>
<evidence type="ECO:0000313" key="2">
    <source>
        <dbReference type="EMBL" id="GHH88517.1"/>
    </source>
</evidence>
<protein>
    <submittedName>
        <fullName evidence="2">Uncharacterized protein</fullName>
    </submittedName>
</protein>
<sequence length="101" mass="10502">MLLYAVCPRQLWPADMPMEQLRVDGSAAGVAGRAGGAGEGEGGSGGRLHARAEQTACTRCRHVPRPAASALVPRPAVSLPFRSLLSPLPFRGLLPPLAPLP</sequence>
<proteinExistence type="predicted"/>